<dbReference type="Pfam" id="PF22215">
    <property type="entry name" value="MLKL_N"/>
    <property type="match status" value="1"/>
</dbReference>
<dbReference type="InterPro" id="IPR011009">
    <property type="entry name" value="Kinase-like_dom_sf"/>
</dbReference>
<dbReference type="InterPro" id="IPR000719">
    <property type="entry name" value="Prot_kinase_dom"/>
</dbReference>
<dbReference type="InterPro" id="IPR051681">
    <property type="entry name" value="Ser/Thr_Kinases-Pseudokinases"/>
</dbReference>
<dbReference type="Gene3D" id="3.30.200.20">
    <property type="entry name" value="Phosphorylase Kinase, domain 1"/>
    <property type="match status" value="1"/>
</dbReference>
<evidence type="ECO:0000313" key="5">
    <source>
        <dbReference type="EMBL" id="KAK9392900.1"/>
    </source>
</evidence>
<dbReference type="Proteomes" id="UP001474421">
    <property type="component" value="Unassembled WGS sequence"/>
</dbReference>
<proteinExistence type="predicted"/>
<gene>
    <name evidence="5" type="ORF">NXF25_016989</name>
</gene>
<accession>A0AAW1ASG9</accession>
<evidence type="ECO:0000313" key="6">
    <source>
        <dbReference type="Proteomes" id="UP001474421"/>
    </source>
</evidence>
<dbReference type="EMBL" id="JAOTOJ010000015">
    <property type="protein sequence ID" value="KAK9392900.1"/>
    <property type="molecule type" value="Genomic_DNA"/>
</dbReference>
<feature type="region of interest" description="Disordered" evidence="3">
    <location>
        <begin position="164"/>
        <end position="186"/>
    </location>
</feature>
<keyword evidence="1" id="KW-0547">Nucleotide-binding</keyword>
<dbReference type="InterPro" id="IPR059179">
    <property type="entry name" value="MLKL-like_MCAfunc"/>
</dbReference>
<reference evidence="5 6" key="1">
    <citation type="journal article" date="2024" name="Proc. Natl. Acad. Sci. U.S.A.">
        <title>The genetic regulatory architecture and epigenomic basis for age-related changes in rattlesnake venom.</title>
        <authorList>
            <person name="Hogan M.P."/>
            <person name="Holding M.L."/>
            <person name="Nystrom G.S."/>
            <person name="Colston T.J."/>
            <person name="Bartlett D.A."/>
            <person name="Mason A.J."/>
            <person name="Ellsworth S.A."/>
            <person name="Rautsaw R.M."/>
            <person name="Lawrence K.C."/>
            <person name="Strickland J.L."/>
            <person name="He B."/>
            <person name="Fraser P."/>
            <person name="Margres M.J."/>
            <person name="Gilbert D.M."/>
            <person name="Gibbs H.L."/>
            <person name="Parkinson C.L."/>
            <person name="Rokyta D.R."/>
        </authorList>
    </citation>
    <scope>NUCLEOTIDE SEQUENCE [LARGE SCALE GENOMIC DNA]</scope>
    <source>
        <strain evidence="5">DRR0105</strain>
    </source>
</reference>
<sequence>MDIVERILAVAKIIYGQYQQMKYCKKQKERLVKRMETLLRPIELLQAQSISNLSSSLKWMLQNMLDLLLEAQELFEKHNSHNMLERFMKAGEMLEEFAALNERFGDMGQGLLLQLQVEQKVLVSFEKCVVSKECCQDLAEDKVCWMEMAKALWMDGRNLSTETTQHTKTYKRKSKSRTTEGQQEEAHTEITEINKHFLTKMTFLLEMKDHILYKGEYYRSPVAIKVFKNPVTINTKKVRQIFEEEVRTLKRLESSYIVRLYGICIDESGLVPQFSIVTEFCEKGTLREVLRKEQDLPWKVRSDMASDAAAGLYRLHHTGDKCQLHCCINSSKFLVAKGYCIKLSGFKLDQTESSISRKSKGKVSREVSSLAYICPEGLASLHHPYNLASEIYSFGIVLWEIATGKLPFTGCNSQEIYNKVYKKKVQEPLGEDCPPYLQKIINQCRSYEPSKRPTTEVIVNQLLIDQDDSSNNLIS</sequence>
<dbReference type="InterPro" id="IPR001245">
    <property type="entry name" value="Ser-Thr/Tyr_kinase_cat_dom"/>
</dbReference>
<dbReference type="FunFam" id="3.30.200.20:FF:000437">
    <property type="entry name" value="Mixed lineage kinase domain-like pseudokinase"/>
    <property type="match status" value="1"/>
</dbReference>
<evidence type="ECO:0000259" key="4">
    <source>
        <dbReference type="PROSITE" id="PS50011"/>
    </source>
</evidence>
<evidence type="ECO:0000256" key="3">
    <source>
        <dbReference type="SAM" id="MobiDB-lite"/>
    </source>
</evidence>
<dbReference type="PANTHER" id="PTHR44329:SF298">
    <property type="entry name" value="MIXED LINEAGE KINASE DOMAIN-LIKE PROTEIN"/>
    <property type="match status" value="1"/>
</dbReference>
<evidence type="ECO:0000256" key="1">
    <source>
        <dbReference type="ARBA" id="ARBA00022741"/>
    </source>
</evidence>
<dbReference type="InterPro" id="IPR036537">
    <property type="entry name" value="Adaptor_Cbl_N_dom_sf"/>
</dbReference>
<keyword evidence="5" id="KW-0808">Transferase</keyword>
<keyword evidence="2" id="KW-0067">ATP-binding</keyword>
<dbReference type="SUPFAM" id="SSF56112">
    <property type="entry name" value="Protein kinase-like (PK-like)"/>
    <property type="match status" value="1"/>
</dbReference>
<evidence type="ECO:0000256" key="2">
    <source>
        <dbReference type="ARBA" id="ARBA00022840"/>
    </source>
</evidence>
<dbReference type="PROSITE" id="PS50011">
    <property type="entry name" value="PROTEIN_KINASE_DOM"/>
    <property type="match status" value="1"/>
</dbReference>
<comment type="caution">
    <text evidence="5">The sequence shown here is derived from an EMBL/GenBank/DDBJ whole genome shotgun (WGS) entry which is preliminary data.</text>
</comment>
<dbReference type="Gene3D" id="1.10.510.10">
    <property type="entry name" value="Transferase(Phosphotransferase) domain 1"/>
    <property type="match status" value="1"/>
</dbReference>
<name>A0AAW1ASG9_CROAD</name>
<protein>
    <submittedName>
        <fullName evidence="5">Mixed lineage kinase domain-like</fullName>
    </submittedName>
</protein>
<dbReference type="Pfam" id="PF07714">
    <property type="entry name" value="PK_Tyr_Ser-Thr"/>
    <property type="match status" value="1"/>
</dbReference>
<dbReference type="PANTHER" id="PTHR44329">
    <property type="entry name" value="SERINE/THREONINE-PROTEIN KINASE TNNI3K-RELATED"/>
    <property type="match status" value="1"/>
</dbReference>
<dbReference type="GO" id="GO:0005524">
    <property type="term" value="F:ATP binding"/>
    <property type="evidence" value="ECO:0007669"/>
    <property type="project" value="UniProtKB-KW"/>
</dbReference>
<dbReference type="GO" id="GO:0004672">
    <property type="term" value="F:protein kinase activity"/>
    <property type="evidence" value="ECO:0007669"/>
    <property type="project" value="InterPro"/>
</dbReference>
<dbReference type="Gene3D" id="1.20.930.20">
    <property type="entry name" value="Adaptor protein Cbl, N-terminal domain"/>
    <property type="match status" value="1"/>
</dbReference>
<keyword evidence="6" id="KW-1185">Reference proteome</keyword>
<organism evidence="5 6">
    <name type="scientific">Crotalus adamanteus</name>
    <name type="common">Eastern diamondback rattlesnake</name>
    <dbReference type="NCBI Taxonomy" id="8729"/>
    <lineage>
        <taxon>Eukaryota</taxon>
        <taxon>Metazoa</taxon>
        <taxon>Chordata</taxon>
        <taxon>Craniata</taxon>
        <taxon>Vertebrata</taxon>
        <taxon>Euteleostomi</taxon>
        <taxon>Lepidosauria</taxon>
        <taxon>Squamata</taxon>
        <taxon>Bifurcata</taxon>
        <taxon>Unidentata</taxon>
        <taxon>Episquamata</taxon>
        <taxon>Toxicofera</taxon>
        <taxon>Serpentes</taxon>
        <taxon>Colubroidea</taxon>
        <taxon>Viperidae</taxon>
        <taxon>Crotalinae</taxon>
        <taxon>Crotalus</taxon>
    </lineage>
</organism>
<dbReference type="GO" id="GO:0097527">
    <property type="term" value="P:necroptotic signaling pathway"/>
    <property type="evidence" value="ECO:0007669"/>
    <property type="project" value="TreeGrafter"/>
</dbReference>
<dbReference type="AlphaFoldDB" id="A0AAW1ASG9"/>
<keyword evidence="5" id="KW-0418">Kinase</keyword>
<feature type="domain" description="Protein kinase" evidence="4">
    <location>
        <begin position="198"/>
        <end position="464"/>
    </location>
</feature>
<dbReference type="CDD" id="cd21037">
    <property type="entry name" value="MLKL_NTD"/>
    <property type="match status" value="1"/>
</dbReference>
<dbReference type="InterPro" id="IPR054000">
    <property type="entry name" value="MLKL_N"/>
</dbReference>
<dbReference type="GO" id="GO:0007166">
    <property type="term" value="P:cell surface receptor signaling pathway"/>
    <property type="evidence" value="ECO:0007669"/>
    <property type="project" value="InterPro"/>
</dbReference>